<dbReference type="RefSeq" id="WP_187541663.1">
    <property type="nucleotide sequence ID" value="NZ_CP060717.1"/>
</dbReference>
<accession>A0A7G9S9Y9</accession>
<dbReference type="KEGG" id="srhi:H9L12_10310"/>
<organism evidence="9 10">
    <name type="scientific">Sphingomonas rhizophila</name>
    <dbReference type="NCBI Taxonomy" id="2071607"/>
    <lineage>
        <taxon>Bacteria</taxon>
        <taxon>Pseudomonadati</taxon>
        <taxon>Pseudomonadota</taxon>
        <taxon>Alphaproteobacteria</taxon>
        <taxon>Sphingomonadales</taxon>
        <taxon>Sphingomonadaceae</taxon>
        <taxon>Sphingomonas</taxon>
    </lineage>
</organism>
<dbReference type="Gene3D" id="2.60.40.1120">
    <property type="entry name" value="Carboxypeptidase-like, regulatory domain"/>
    <property type="match status" value="1"/>
</dbReference>
<dbReference type="InterPro" id="IPR057601">
    <property type="entry name" value="Oar-like_b-barrel"/>
</dbReference>
<keyword evidence="3" id="KW-1134">Transmembrane beta strand</keyword>
<keyword evidence="4" id="KW-0812">Transmembrane</keyword>
<keyword evidence="10" id="KW-1185">Reference proteome</keyword>
<evidence type="ECO:0000256" key="5">
    <source>
        <dbReference type="ARBA" id="ARBA00023136"/>
    </source>
</evidence>
<evidence type="ECO:0000313" key="9">
    <source>
        <dbReference type="EMBL" id="QNN64664.1"/>
    </source>
</evidence>
<dbReference type="InterPro" id="IPR036942">
    <property type="entry name" value="Beta-barrel_TonB_sf"/>
</dbReference>
<keyword evidence="7" id="KW-0732">Signal</keyword>
<sequence length="1018" mass="110078">MRTTRSKLATSLSVTAIAVALCVAEPAFAQTTSSVQGRVEGAAAGTVVTVTDVNTGKVDRATVDAAGNYNIVGLPPSTYRVESGSNSQTVVVPLGQSVVVDLGAPVTAAPGEAAAPTGNEVVVVGSRTKDVKTPTVSTNVTRFQIENLPNGDRNFLNFAALAPGVVVAPPTLAGKARQVQAGAVSSDNTNTFIDGISIKNLVNHGGTIGQNYSSGNPFPASAVDQFNVETQNFKAEFEQSGSAVITSVTKTGGKEFHGELFGEYAPKAFISRNYDDRSGNLNNPDGARKKPNFHTVYYGGNIGGPIIRDRLHFFVDYEATKKRFGSNDVNVYNVGLAPLSPEAQAYATAARSEFNGSYPATFKEKLFFGKLTFYATAADTINVSAFIRRENNLDVSGGSRTPEASSRNRNNQWRYQATWNHRGEDWLNEFILARDVAANGSIPNNGGSSYAVVYDGANTPSPFNNQVLLLGGNNFTQDDHQYQTLIKNNVTFYGGTHTIKAGVKVNFTKLQRLEGKNTQGTYYYDARSFTGVDSSTPFAASINTAEVRPVTARNNTVGLFIQDDWRPDDHWQISAGLRWDYESNARNEKFVTPADVAAGLRSYAGWAAAGIDPEDYISDGNDRKPFWGAFQPRLGISYDVRGDRDLVFIAGAGRYYDRSLFINSALETIKDYYESVPIVYTCAYAPTNPDCVTTLGSDPDSLRAQASAIGGEVFLMNNKTKTPYSDQLTFGVRKRLGSISTTATVSHIRSHNIFHYVVGNRLPSGDYLPTGNDVTIDYNGDPFAAGIFGPGAAIFAAPLPGHGNIFIGNSDGKARYTALYLQAEKPFTEATGWGFTTTLTVSDIKANDSRNRGQIGDPFYFDAVNVGDMGWGTPIGYERWRFVGSGTVRIPYVDAKLSTVVTLASGGKYGSVLCDVPASAPGGGGCYPNTFGVFWPKGIGYKNVDFNLSKSFYAPWNRDQQVTIYLQALNAFDFVNRNYSEWQGGFQTYNNQPPSQKRDITGVASQGRNFKAGVRFSF</sequence>
<reference evidence="9 10" key="1">
    <citation type="submission" date="2020-08" db="EMBL/GenBank/DDBJ databases">
        <title>Genome sequence of Sphingomonas rhizophila KACC 19189T.</title>
        <authorList>
            <person name="Hyun D.-W."/>
            <person name="Bae J.-W."/>
        </authorList>
    </citation>
    <scope>NUCLEOTIDE SEQUENCE [LARGE SCALE GENOMIC DNA]</scope>
    <source>
        <strain evidence="9 10">KACC 19189</strain>
    </source>
</reference>
<evidence type="ECO:0000256" key="2">
    <source>
        <dbReference type="ARBA" id="ARBA00022448"/>
    </source>
</evidence>
<evidence type="ECO:0000256" key="3">
    <source>
        <dbReference type="ARBA" id="ARBA00022452"/>
    </source>
</evidence>
<dbReference type="GO" id="GO:0015344">
    <property type="term" value="F:siderophore uptake transmembrane transporter activity"/>
    <property type="evidence" value="ECO:0007669"/>
    <property type="project" value="TreeGrafter"/>
</dbReference>
<dbReference type="InterPro" id="IPR010917">
    <property type="entry name" value="TonB_rcpt_CS"/>
</dbReference>
<dbReference type="GO" id="GO:0044718">
    <property type="term" value="P:siderophore transmembrane transport"/>
    <property type="evidence" value="ECO:0007669"/>
    <property type="project" value="TreeGrafter"/>
</dbReference>
<gene>
    <name evidence="9" type="ORF">H9L12_10310</name>
</gene>
<feature type="signal peptide" evidence="7">
    <location>
        <begin position="1"/>
        <end position="29"/>
    </location>
</feature>
<evidence type="ECO:0000259" key="8">
    <source>
        <dbReference type="Pfam" id="PF25183"/>
    </source>
</evidence>
<dbReference type="Gene3D" id="2.40.170.20">
    <property type="entry name" value="TonB-dependent receptor, beta-barrel domain"/>
    <property type="match status" value="1"/>
</dbReference>
<evidence type="ECO:0000256" key="1">
    <source>
        <dbReference type="ARBA" id="ARBA00004571"/>
    </source>
</evidence>
<feature type="chain" id="PRO_5028810949" evidence="7">
    <location>
        <begin position="30"/>
        <end position="1018"/>
    </location>
</feature>
<comment type="subcellular location">
    <subcellularLocation>
        <location evidence="1">Cell outer membrane</location>
        <topology evidence="1">Multi-pass membrane protein</topology>
    </subcellularLocation>
</comment>
<keyword evidence="5" id="KW-0472">Membrane</keyword>
<dbReference type="GO" id="GO:0009279">
    <property type="term" value="C:cell outer membrane"/>
    <property type="evidence" value="ECO:0007669"/>
    <property type="project" value="UniProtKB-SubCell"/>
</dbReference>
<evidence type="ECO:0000256" key="7">
    <source>
        <dbReference type="SAM" id="SignalP"/>
    </source>
</evidence>
<dbReference type="SUPFAM" id="SSF56935">
    <property type="entry name" value="Porins"/>
    <property type="match status" value="1"/>
</dbReference>
<dbReference type="Pfam" id="PF25183">
    <property type="entry name" value="OMP_b-brl_4"/>
    <property type="match status" value="2"/>
</dbReference>
<dbReference type="PANTHER" id="PTHR30069:SF46">
    <property type="entry name" value="OAR PROTEIN"/>
    <property type="match status" value="1"/>
</dbReference>
<dbReference type="InterPro" id="IPR039426">
    <property type="entry name" value="TonB-dep_rcpt-like"/>
</dbReference>
<dbReference type="Gene3D" id="2.170.130.10">
    <property type="entry name" value="TonB-dependent receptor, plug domain"/>
    <property type="match status" value="1"/>
</dbReference>
<name>A0A7G9S9Y9_9SPHN</name>
<keyword evidence="6" id="KW-0998">Cell outer membrane</keyword>
<dbReference type="PROSITE" id="PS01156">
    <property type="entry name" value="TONB_DEPENDENT_REC_2"/>
    <property type="match status" value="1"/>
</dbReference>
<protein>
    <submittedName>
        <fullName evidence="9">TonB-dependent receptor</fullName>
    </submittedName>
</protein>
<feature type="domain" description="TonB-dependent transporter Oar-like beta-barrel" evidence="8">
    <location>
        <begin position="248"/>
        <end position="329"/>
    </location>
</feature>
<keyword evidence="9" id="KW-0675">Receptor</keyword>
<evidence type="ECO:0000313" key="10">
    <source>
        <dbReference type="Proteomes" id="UP000515955"/>
    </source>
</evidence>
<dbReference type="EMBL" id="CP060717">
    <property type="protein sequence ID" value="QNN64664.1"/>
    <property type="molecule type" value="Genomic_DNA"/>
</dbReference>
<dbReference type="InterPro" id="IPR037066">
    <property type="entry name" value="Plug_dom_sf"/>
</dbReference>
<dbReference type="PANTHER" id="PTHR30069">
    <property type="entry name" value="TONB-DEPENDENT OUTER MEMBRANE RECEPTOR"/>
    <property type="match status" value="1"/>
</dbReference>
<evidence type="ECO:0000256" key="6">
    <source>
        <dbReference type="ARBA" id="ARBA00023237"/>
    </source>
</evidence>
<evidence type="ECO:0000256" key="4">
    <source>
        <dbReference type="ARBA" id="ARBA00022692"/>
    </source>
</evidence>
<dbReference type="Proteomes" id="UP000515955">
    <property type="component" value="Chromosome"/>
</dbReference>
<dbReference type="AlphaFoldDB" id="A0A7G9S9Y9"/>
<keyword evidence="2" id="KW-0813">Transport</keyword>
<feature type="domain" description="TonB-dependent transporter Oar-like beta-barrel" evidence="8">
    <location>
        <begin position="336"/>
        <end position="896"/>
    </location>
</feature>
<proteinExistence type="predicted"/>